<organism evidence="1">
    <name type="scientific">Podoviridae sp. ct8Lf7</name>
    <dbReference type="NCBI Taxonomy" id="2827723"/>
    <lineage>
        <taxon>Viruses</taxon>
        <taxon>Duplodnaviria</taxon>
        <taxon>Heunggongvirae</taxon>
        <taxon>Uroviricota</taxon>
        <taxon>Caudoviricetes</taxon>
    </lineage>
</organism>
<sequence>MFSYKFPLAKAETHVSTNMNRLVTAALDCLSVLRQSFILTVLKRMEMSIDWLYHIFNL</sequence>
<evidence type="ECO:0000313" key="1">
    <source>
        <dbReference type="EMBL" id="DAF44590.1"/>
    </source>
</evidence>
<name>A0A8S5S0T2_9CAUD</name>
<protein>
    <submittedName>
        <fullName evidence="1">Uncharacterized protein</fullName>
    </submittedName>
</protein>
<accession>A0A8S5S0T2</accession>
<reference evidence="1" key="1">
    <citation type="journal article" date="2021" name="Proc. Natl. Acad. Sci. U.S.A.">
        <title>A Catalog of Tens of Thousands of Viruses from Human Metagenomes Reveals Hidden Associations with Chronic Diseases.</title>
        <authorList>
            <person name="Tisza M.J."/>
            <person name="Buck C.B."/>
        </authorList>
    </citation>
    <scope>NUCLEOTIDE SEQUENCE</scope>
    <source>
        <strain evidence="1">Ct8Lf7</strain>
    </source>
</reference>
<dbReference type="EMBL" id="BK032511">
    <property type="protein sequence ID" value="DAF44590.1"/>
    <property type="molecule type" value="Genomic_DNA"/>
</dbReference>
<proteinExistence type="predicted"/>